<comment type="caution">
    <text evidence="2">The sequence shown here is derived from an EMBL/GenBank/DDBJ whole genome shotgun (WGS) entry which is preliminary data.</text>
</comment>
<dbReference type="PANTHER" id="PTHR13504">
    <property type="entry name" value="FIDO DOMAIN-CONTAINING PROTEIN DDB_G0283145"/>
    <property type="match status" value="1"/>
</dbReference>
<evidence type="ECO:0000259" key="1">
    <source>
        <dbReference type="PROSITE" id="PS51459"/>
    </source>
</evidence>
<dbReference type="RefSeq" id="WP_065427792.1">
    <property type="nucleotide sequence ID" value="NZ_CAJUXL010000116.1"/>
</dbReference>
<dbReference type="SUPFAM" id="SSF140931">
    <property type="entry name" value="Fic-like"/>
    <property type="match status" value="1"/>
</dbReference>
<dbReference type="PROSITE" id="PS51459">
    <property type="entry name" value="FIDO"/>
    <property type="match status" value="1"/>
</dbReference>
<dbReference type="EMBL" id="JAVSOO010000038">
    <property type="protein sequence ID" value="MDT4287541.1"/>
    <property type="molecule type" value="Genomic_DNA"/>
</dbReference>
<reference evidence="2 3" key="1">
    <citation type="submission" date="2023-08" db="EMBL/GenBank/DDBJ databases">
        <title>Genomic surveillance of Staphylococcus haemolyticus neonatal outbreak in southern France.</title>
        <authorList>
            <person name="Magnan C."/>
            <person name="Morsli M."/>
            <person name="Thiery B."/>
            <person name="Salipante F."/>
            <person name="Attar J."/>
            <person name="Massimo D.M."/>
            <person name="Ory J."/>
            <person name="Pantel A."/>
            <person name="Lavigne J.-P."/>
        </authorList>
    </citation>
    <scope>NUCLEOTIDE SEQUENCE [LARGE SCALE GENOMIC DNA]</scope>
    <source>
        <strain evidence="2 3">NSH026</strain>
    </source>
</reference>
<keyword evidence="3" id="KW-1185">Reference proteome</keyword>
<accession>A0ABU3ILM0</accession>
<sequence>MIENDDVEINSITDIRNIFDLIVASEILEKDLSDGNLFRKNSIGVYDNAKSKWIHRNEFNEPEIFEYLTIFLSFIKHYEAPDIYKILASHYMFEYIHPFYDGNGRVGRYILAKLLNDNLDSFTALTFSYVVNHNKNKYYKAFQEASDYFNKGEITNFIDDMMQLLIEGQNNIIETFENNTEIIKRLAQALDQQGLNKYDSDVLFILLQDKIFGSKYSRITIKGVKDIAGYSRNKVNEVIKKYESKLIQLKSNPVVYEVKDSYVQELLSMQNNTN</sequence>
<dbReference type="InterPro" id="IPR036597">
    <property type="entry name" value="Fido-like_dom_sf"/>
</dbReference>
<dbReference type="Gene3D" id="1.10.3290.10">
    <property type="entry name" value="Fido-like domain"/>
    <property type="match status" value="1"/>
</dbReference>
<evidence type="ECO:0000313" key="2">
    <source>
        <dbReference type="EMBL" id="MDT4287541.1"/>
    </source>
</evidence>
<dbReference type="Pfam" id="PF02661">
    <property type="entry name" value="Fic"/>
    <property type="match status" value="1"/>
</dbReference>
<dbReference type="InterPro" id="IPR003812">
    <property type="entry name" value="Fido"/>
</dbReference>
<proteinExistence type="predicted"/>
<evidence type="ECO:0000313" key="3">
    <source>
        <dbReference type="Proteomes" id="UP001269271"/>
    </source>
</evidence>
<dbReference type="PANTHER" id="PTHR13504:SF40">
    <property type="entry name" value="FIDO DOMAIN-CONTAINING PROTEIN"/>
    <property type="match status" value="1"/>
</dbReference>
<organism evidence="2 3">
    <name type="scientific">Staphylococcus haemolyticus</name>
    <dbReference type="NCBI Taxonomy" id="1283"/>
    <lineage>
        <taxon>Bacteria</taxon>
        <taxon>Bacillati</taxon>
        <taxon>Bacillota</taxon>
        <taxon>Bacilli</taxon>
        <taxon>Bacillales</taxon>
        <taxon>Staphylococcaceae</taxon>
        <taxon>Staphylococcus</taxon>
    </lineage>
</organism>
<feature type="domain" description="Fido" evidence="1">
    <location>
        <begin position="10"/>
        <end position="160"/>
    </location>
</feature>
<gene>
    <name evidence="2" type="ORF">RO950_11180</name>
</gene>
<name>A0ABU3ILM0_STAHA</name>
<dbReference type="Proteomes" id="UP001269271">
    <property type="component" value="Unassembled WGS sequence"/>
</dbReference>
<protein>
    <submittedName>
        <fullName evidence="2">Fic family protein</fullName>
    </submittedName>
</protein>
<dbReference type="InterPro" id="IPR040198">
    <property type="entry name" value="Fido_containing"/>
</dbReference>